<feature type="compositionally biased region" description="Basic and acidic residues" evidence="1">
    <location>
        <begin position="28"/>
        <end position="42"/>
    </location>
</feature>
<dbReference type="PANTHER" id="PTHR13413">
    <property type="entry name" value="YLP MOTIF CONTAINING PROTEIN NUCLEAR PROTEIN ZAP"/>
    <property type="match status" value="1"/>
</dbReference>
<evidence type="ECO:0000313" key="3">
    <source>
        <dbReference type="Proteomes" id="UP000233551"/>
    </source>
</evidence>
<feature type="compositionally biased region" description="Basic and acidic residues" evidence="1">
    <location>
        <begin position="661"/>
        <end position="691"/>
    </location>
</feature>
<dbReference type="InterPro" id="IPR027417">
    <property type="entry name" value="P-loop_NTPase"/>
</dbReference>
<dbReference type="EMBL" id="PGOL01000900">
    <property type="protein sequence ID" value="PKI63215.1"/>
    <property type="molecule type" value="Genomic_DNA"/>
</dbReference>
<protein>
    <recommendedName>
        <fullName evidence="4">YLP motif-containing protein 1</fullName>
    </recommendedName>
</protein>
<dbReference type="AlphaFoldDB" id="A0A2I0K3T8"/>
<feature type="region of interest" description="Disordered" evidence="1">
    <location>
        <begin position="652"/>
        <end position="731"/>
    </location>
</feature>
<accession>A0A2I0K3T8</accession>
<name>A0A2I0K3T8_PUNGR</name>
<feature type="region of interest" description="Disordered" evidence="1">
    <location>
        <begin position="420"/>
        <end position="440"/>
    </location>
</feature>
<dbReference type="PANTHER" id="PTHR13413:SF0">
    <property type="entry name" value="YLP MOTIF-CONTAINING PROTEIN 1"/>
    <property type="match status" value="1"/>
</dbReference>
<comment type="caution">
    <text evidence="2">The sequence shown here is derived from an EMBL/GenBank/DDBJ whole genome shotgun (WGS) entry which is preliminary data.</text>
</comment>
<dbReference type="GO" id="GO:0032204">
    <property type="term" value="P:regulation of telomere maintenance"/>
    <property type="evidence" value="ECO:0007669"/>
    <property type="project" value="TreeGrafter"/>
</dbReference>
<feature type="region of interest" description="Disordered" evidence="1">
    <location>
        <begin position="220"/>
        <end position="258"/>
    </location>
</feature>
<feature type="region of interest" description="Disordered" evidence="1">
    <location>
        <begin position="21"/>
        <end position="49"/>
    </location>
</feature>
<dbReference type="SUPFAM" id="SSF52540">
    <property type="entry name" value="P-loop containing nucleoside triphosphate hydrolases"/>
    <property type="match status" value="1"/>
</dbReference>
<gene>
    <name evidence="2" type="ORF">CRG98_016400</name>
</gene>
<dbReference type="Gene3D" id="3.40.50.300">
    <property type="entry name" value="P-loop containing nucleotide triphosphate hydrolases"/>
    <property type="match status" value="1"/>
</dbReference>
<proteinExistence type="predicted"/>
<keyword evidence="3" id="KW-1185">Reference proteome</keyword>
<dbReference type="Proteomes" id="UP000233551">
    <property type="component" value="Unassembled WGS sequence"/>
</dbReference>
<feature type="compositionally biased region" description="Basic and acidic residues" evidence="1">
    <location>
        <begin position="777"/>
        <end position="795"/>
    </location>
</feature>
<reference evidence="2 3" key="1">
    <citation type="submission" date="2017-11" db="EMBL/GenBank/DDBJ databases">
        <title>De-novo sequencing of pomegranate (Punica granatum L.) genome.</title>
        <authorList>
            <person name="Akparov Z."/>
            <person name="Amiraslanov A."/>
            <person name="Hajiyeva S."/>
            <person name="Abbasov M."/>
            <person name="Kaur K."/>
            <person name="Hamwieh A."/>
            <person name="Solovyev V."/>
            <person name="Salamov A."/>
            <person name="Braich B."/>
            <person name="Kosarev P."/>
            <person name="Mahmoud A."/>
            <person name="Hajiyev E."/>
            <person name="Babayeva S."/>
            <person name="Izzatullayeva V."/>
            <person name="Mammadov A."/>
            <person name="Mammadov A."/>
            <person name="Sharifova S."/>
            <person name="Ojaghi J."/>
            <person name="Eynullazada K."/>
            <person name="Bayramov B."/>
            <person name="Abdulazimova A."/>
            <person name="Shahmuradov I."/>
        </authorList>
    </citation>
    <scope>NUCLEOTIDE SEQUENCE [LARGE SCALE GENOMIC DNA]</scope>
    <source>
        <strain evidence="3">cv. AG2017</strain>
        <tissue evidence="2">Leaf</tissue>
    </source>
</reference>
<feature type="region of interest" description="Disordered" evidence="1">
    <location>
        <begin position="747"/>
        <end position="795"/>
    </location>
</feature>
<dbReference type="InterPro" id="IPR026314">
    <property type="entry name" value="YLP_motif_con_p1"/>
</dbReference>
<evidence type="ECO:0008006" key="4">
    <source>
        <dbReference type="Google" id="ProtNLM"/>
    </source>
</evidence>
<evidence type="ECO:0000313" key="2">
    <source>
        <dbReference type="EMBL" id="PKI63215.1"/>
    </source>
</evidence>
<organism evidence="2 3">
    <name type="scientific">Punica granatum</name>
    <name type="common">Pomegranate</name>
    <dbReference type="NCBI Taxonomy" id="22663"/>
    <lineage>
        <taxon>Eukaryota</taxon>
        <taxon>Viridiplantae</taxon>
        <taxon>Streptophyta</taxon>
        <taxon>Embryophyta</taxon>
        <taxon>Tracheophyta</taxon>
        <taxon>Spermatophyta</taxon>
        <taxon>Magnoliopsida</taxon>
        <taxon>eudicotyledons</taxon>
        <taxon>Gunneridae</taxon>
        <taxon>Pentapetalae</taxon>
        <taxon>rosids</taxon>
        <taxon>malvids</taxon>
        <taxon>Myrtales</taxon>
        <taxon>Lythraceae</taxon>
        <taxon>Punica</taxon>
    </lineage>
</organism>
<dbReference type="GO" id="GO:0005634">
    <property type="term" value="C:nucleus"/>
    <property type="evidence" value="ECO:0007669"/>
    <property type="project" value="InterPro"/>
</dbReference>
<sequence length="817" mass="90578">MVRFGRREACDNHRFLKASSTARGAHPRLQDHSRSRRVETDLGRSVGGPSIEVDRRWQRSAELGVILEIASFELDPDQIVSEVPAMDHQWRPRPMQGSICPVCCVPHFPFCPSPPSFGQSPSFPLPPGHQRPGFGPYPPHPWRGPSDGVGEARNWHPYPNPGMDAYGQFPIRPHSENFVPVPRTGGGSNGFVGEAERNYKRMRTDSRVATEDERRLKLIREHGGGNSGSGLEVARLGSDDSSPGAELASADKETSRLADTVSGRNVSFVSGEDGFGVETQSSLQVSQKPLSNEYSSGISRDNFVSNFRPQQPYRLPFPGIDVKQSFDGTHDPSDYRYFPGITQYAAPSLKAHSLPLPRMSSSLFPVHVNTSGTPLSYPSAPETIPVQSYHHYNKQLPNAPNGFTHEEYGAAKEDFSMQYIGNTPPHPHPHPHPSQQLPSQKPKVIDASHIFRPPNRAARPDHFVVILRGLPGSGKTYLAKMLRDLEVENGGAAPRIYSMDEYFMTEVEKVEEVDSSKSSGNVRGKRPATRKVMEYCYEPEMEEAYRGSMLKAYSKTVEEGKSGYEVYVLEATYKDPEGCAARNVHGFTLDDIQQMVGKWEEAPALYLQLDVKSLCHGDELKESGIQEVEMDMEDEDDEGPSAIEGKLLEKCNDAPLDDDAPSDHPKEGEGWEVEGDHSKVVRDLGRSKWSEDPEEHDNEGAADVKDTLSVSSLDQAYSKKKRKSVRWGDKAGDTGFSIIAAKRSNSSSLVIGPGAGYNLKSNPLPKEASTASTHSPIEPKKQRTFQERRKAERESFKAVFDRRRTKLVASSPMKISQ</sequence>
<evidence type="ECO:0000256" key="1">
    <source>
        <dbReference type="SAM" id="MobiDB-lite"/>
    </source>
</evidence>